<keyword evidence="7" id="KW-1133">Transmembrane helix</keyword>
<dbReference type="OrthoDB" id="1470350at2759"/>
<feature type="transmembrane region" description="Helical" evidence="7">
    <location>
        <begin position="12"/>
        <end position="30"/>
    </location>
</feature>
<dbReference type="AlphaFoldDB" id="A0A7I8KZU7"/>
<dbReference type="GO" id="GO:0005506">
    <property type="term" value="F:iron ion binding"/>
    <property type="evidence" value="ECO:0007669"/>
    <property type="project" value="InterPro"/>
</dbReference>
<dbReference type="PRINTS" id="PR00385">
    <property type="entry name" value="P450"/>
</dbReference>
<evidence type="ECO:0000256" key="1">
    <source>
        <dbReference type="ARBA" id="ARBA00010617"/>
    </source>
</evidence>
<dbReference type="GO" id="GO:0006629">
    <property type="term" value="P:lipid metabolic process"/>
    <property type="evidence" value="ECO:0007669"/>
    <property type="project" value="UniProtKB-ARBA"/>
</dbReference>
<accession>A0A7I8KZU7</accession>
<feature type="binding site" description="axial binding residue" evidence="5">
    <location>
        <position position="465"/>
    </location>
    <ligand>
        <name>heme</name>
        <dbReference type="ChEBI" id="CHEBI:30413"/>
    </ligand>
    <ligandPart>
        <name>Fe</name>
        <dbReference type="ChEBI" id="CHEBI:18248"/>
    </ligandPart>
</feature>
<comment type="cofactor">
    <cofactor evidence="5">
        <name>heme</name>
        <dbReference type="ChEBI" id="CHEBI:30413"/>
    </cofactor>
</comment>
<dbReference type="GO" id="GO:0020037">
    <property type="term" value="F:heme binding"/>
    <property type="evidence" value="ECO:0007669"/>
    <property type="project" value="InterPro"/>
</dbReference>
<dbReference type="CDD" id="cd11064">
    <property type="entry name" value="CYP86A"/>
    <property type="match status" value="1"/>
</dbReference>
<evidence type="ECO:0000313" key="9">
    <source>
        <dbReference type="Proteomes" id="UP000663760"/>
    </source>
</evidence>
<proteinExistence type="inferred from homology"/>
<dbReference type="SUPFAM" id="SSF48264">
    <property type="entry name" value="Cytochrome P450"/>
    <property type="match status" value="1"/>
</dbReference>
<gene>
    <name evidence="8" type="ORF">SI8410_09013690</name>
</gene>
<comment type="similarity">
    <text evidence="1 6">Belongs to the cytochrome P450 family.</text>
</comment>
<dbReference type="Proteomes" id="UP000663760">
    <property type="component" value="Chromosome 9"/>
</dbReference>
<dbReference type="InterPro" id="IPR017972">
    <property type="entry name" value="Cyt_P450_CS"/>
</dbReference>
<evidence type="ECO:0000256" key="5">
    <source>
        <dbReference type="PIRSR" id="PIRSR602401-1"/>
    </source>
</evidence>
<evidence type="ECO:0000256" key="7">
    <source>
        <dbReference type="SAM" id="Phobius"/>
    </source>
</evidence>
<dbReference type="EMBL" id="LR746272">
    <property type="protein sequence ID" value="CAA7403012.1"/>
    <property type="molecule type" value="Genomic_DNA"/>
</dbReference>
<reference evidence="8" key="1">
    <citation type="submission" date="2020-02" db="EMBL/GenBank/DDBJ databases">
        <authorList>
            <person name="Scholz U."/>
            <person name="Mascher M."/>
            <person name="Fiebig A."/>
        </authorList>
    </citation>
    <scope>NUCLEOTIDE SEQUENCE</scope>
</reference>
<organism evidence="8 9">
    <name type="scientific">Spirodela intermedia</name>
    <name type="common">Intermediate duckweed</name>
    <dbReference type="NCBI Taxonomy" id="51605"/>
    <lineage>
        <taxon>Eukaryota</taxon>
        <taxon>Viridiplantae</taxon>
        <taxon>Streptophyta</taxon>
        <taxon>Embryophyta</taxon>
        <taxon>Tracheophyta</taxon>
        <taxon>Spermatophyta</taxon>
        <taxon>Magnoliopsida</taxon>
        <taxon>Liliopsida</taxon>
        <taxon>Araceae</taxon>
        <taxon>Lemnoideae</taxon>
        <taxon>Spirodela</taxon>
    </lineage>
</organism>
<evidence type="ECO:0000256" key="3">
    <source>
        <dbReference type="ARBA" id="ARBA00023002"/>
    </source>
</evidence>
<dbReference type="Pfam" id="PF00067">
    <property type="entry name" value="p450"/>
    <property type="match status" value="1"/>
</dbReference>
<evidence type="ECO:0000256" key="2">
    <source>
        <dbReference type="ARBA" id="ARBA00022723"/>
    </source>
</evidence>
<evidence type="ECO:0000256" key="4">
    <source>
        <dbReference type="ARBA" id="ARBA00023004"/>
    </source>
</evidence>
<keyword evidence="5 6" id="KW-0349">Heme</keyword>
<keyword evidence="2 5" id="KW-0479">Metal-binding</keyword>
<dbReference type="Gene3D" id="1.10.630.10">
    <property type="entry name" value="Cytochrome P450"/>
    <property type="match status" value="1"/>
</dbReference>
<dbReference type="InterPro" id="IPR002401">
    <property type="entry name" value="Cyt_P450_E_grp-I"/>
</dbReference>
<keyword evidence="6" id="KW-0503">Monooxygenase</keyword>
<evidence type="ECO:0000256" key="6">
    <source>
        <dbReference type="RuleBase" id="RU000461"/>
    </source>
</evidence>
<dbReference type="InterPro" id="IPR001128">
    <property type="entry name" value="Cyt_P450"/>
</dbReference>
<keyword evidence="9" id="KW-1185">Reference proteome</keyword>
<keyword evidence="7" id="KW-0812">Transmembrane</keyword>
<dbReference type="PROSITE" id="PS00086">
    <property type="entry name" value="CYTOCHROME_P450"/>
    <property type="match status" value="1"/>
</dbReference>
<keyword evidence="4 5" id="KW-0408">Iron</keyword>
<keyword evidence="7" id="KW-0472">Membrane</keyword>
<dbReference type="PRINTS" id="PR00463">
    <property type="entry name" value="EP450I"/>
</dbReference>
<dbReference type="GO" id="GO:0016705">
    <property type="term" value="F:oxidoreductase activity, acting on paired donors, with incorporation or reduction of molecular oxygen"/>
    <property type="evidence" value="ECO:0007669"/>
    <property type="project" value="InterPro"/>
</dbReference>
<evidence type="ECO:0000313" key="8">
    <source>
        <dbReference type="EMBL" id="CAA7403012.1"/>
    </source>
</evidence>
<dbReference type="GO" id="GO:0004497">
    <property type="term" value="F:monooxygenase activity"/>
    <property type="evidence" value="ECO:0007669"/>
    <property type="project" value="UniProtKB-KW"/>
</dbReference>
<dbReference type="InterPro" id="IPR036396">
    <property type="entry name" value="Cyt_P450_sf"/>
</dbReference>
<name>A0A7I8KZU7_SPIIN</name>
<keyword evidence="3 6" id="KW-0560">Oxidoreductase</keyword>
<dbReference type="PANTHER" id="PTHR24296">
    <property type="entry name" value="CYTOCHROME P450"/>
    <property type="match status" value="1"/>
</dbReference>
<sequence>MGIITSLVKLAVAYPETLLSLVSFVVLFFYSGIRRSRVPRNWPLLGMFPSVLTQIHRFYEWCVDLIPIVGSTFLFKGPWFSGMDILITIDPANINHIFNANFVNYPKGAQFLEIFDILGDGIFNADSDSWKSQRKAVHSLMSEPRFRRFVARTSREKVEEYLVPLLARAAEQATVVDLQDLFLRFTFDTTCNLVSGVDPGCLSPDLPSVPFANAIDNAEDVLFFRHVVPMSWWKLLRWLRVGEEKKMALAWETIDKFTNNLISLRMEEMKHGREDREQDEDVAPDLLSSYLKTRPELGGVAVVSKKFLRDTTLNLLLAGRDTTGTALSWFFWMISQHPDVERKILEELKPILAVSTDEGKAAVFKAEDIKSALYLHAALCETLRLFPPVPLEHKSTKLADVLPSGDKVYPETKLLINLYSMARSEGIWGKDCREFKPERWISDRGTLKHEPSYKFLSFNSGPRTCLGKDMAFIQMKVVAATLIHNFRIKVVQGHVVAPKLSIILHMKNGLMVNVEKRA</sequence>
<protein>
    <submittedName>
        <fullName evidence="8">Uncharacterized protein</fullName>
    </submittedName>
</protein>